<dbReference type="InterPro" id="IPR011006">
    <property type="entry name" value="CheY-like_superfamily"/>
</dbReference>
<dbReference type="PROSITE" id="PS50112">
    <property type="entry name" value="PAS"/>
    <property type="match status" value="1"/>
</dbReference>
<evidence type="ECO:0000313" key="10">
    <source>
        <dbReference type="Proteomes" id="UP000182284"/>
    </source>
</evidence>
<dbReference type="Gene3D" id="1.10.287.130">
    <property type="match status" value="1"/>
</dbReference>
<dbReference type="PROSITE" id="PS50113">
    <property type="entry name" value="PAC"/>
    <property type="match status" value="1"/>
</dbReference>
<gene>
    <name evidence="9" type="ORF">SAMN04488117_1138</name>
</gene>
<organism evidence="9 10">
    <name type="scientific">Celeribacter baekdonensis</name>
    <dbReference type="NCBI Taxonomy" id="875171"/>
    <lineage>
        <taxon>Bacteria</taxon>
        <taxon>Pseudomonadati</taxon>
        <taxon>Pseudomonadota</taxon>
        <taxon>Alphaproteobacteria</taxon>
        <taxon>Rhodobacterales</taxon>
        <taxon>Roseobacteraceae</taxon>
        <taxon>Celeribacter</taxon>
    </lineage>
</organism>
<protein>
    <recommendedName>
        <fullName evidence="2">histidine kinase</fullName>
        <ecNumber evidence="2">2.7.13.3</ecNumber>
    </recommendedName>
</protein>
<dbReference type="Gene3D" id="3.30.450.20">
    <property type="entry name" value="PAS domain"/>
    <property type="match status" value="2"/>
</dbReference>
<dbReference type="SUPFAM" id="SSF52172">
    <property type="entry name" value="CheY-like"/>
    <property type="match status" value="1"/>
</dbReference>
<accession>A0A1G7RY56</accession>
<feature type="domain" description="PAS" evidence="7">
    <location>
        <begin position="149"/>
        <end position="219"/>
    </location>
</feature>
<dbReference type="EC" id="2.7.13.3" evidence="2"/>
<evidence type="ECO:0000259" key="5">
    <source>
        <dbReference type="PROSITE" id="PS50109"/>
    </source>
</evidence>
<dbReference type="Pfam" id="PF00512">
    <property type="entry name" value="HisKA"/>
    <property type="match status" value="1"/>
</dbReference>
<dbReference type="EMBL" id="FNBL01000013">
    <property type="protein sequence ID" value="SDG15697.1"/>
    <property type="molecule type" value="Genomic_DNA"/>
</dbReference>
<dbReference type="SMART" id="SM00448">
    <property type="entry name" value="REC"/>
    <property type="match status" value="1"/>
</dbReference>
<evidence type="ECO:0000259" key="8">
    <source>
        <dbReference type="PROSITE" id="PS50113"/>
    </source>
</evidence>
<dbReference type="InterPro" id="IPR001789">
    <property type="entry name" value="Sig_transdc_resp-reg_receiver"/>
</dbReference>
<dbReference type="Pfam" id="PF02518">
    <property type="entry name" value="HATPase_c"/>
    <property type="match status" value="1"/>
</dbReference>
<dbReference type="InterPro" id="IPR036097">
    <property type="entry name" value="HisK_dim/P_sf"/>
</dbReference>
<dbReference type="SMART" id="SM00091">
    <property type="entry name" value="PAS"/>
    <property type="match status" value="2"/>
</dbReference>
<dbReference type="RefSeq" id="WP_074646447.1">
    <property type="nucleotide sequence ID" value="NZ_FNBL01000013.1"/>
</dbReference>
<dbReference type="PROSITE" id="PS50109">
    <property type="entry name" value="HIS_KIN"/>
    <property type="match status" value="1"/>
</dbReference>
<dbReference type="PANTHER" id="PTHR43065">
    <property type="entry name" value="SENSOR HISTIDINE KINASE"/>
    <property type="match status" value="1"/>
</dbReference>
<dbReference type="PANTHER" id="PTHR43065:SF42">
    <property type="entry name" value="TWO-COMPONENT SENSOR PPRA"/>
    <property type="match status" value="1"/>
</dbReference>
<dbReference type="InterPro" id="IPR036890">
    <property type="entry name" value="HATPase_C_sf"/>
</dbReference>
<dbReference type="InterPro" id="IPR000700">
    <property type="entry name" value="PAS-assoc_C"/>
</dbReference>
<reference evidence="9 10" key="1">
    <citation type="submission" date="2016-10" db="EMBL/GenBank/DDBJ databases">
        <authorList>
            <person name="de Groot N.N."/>
        </authorList>
    </citation>
    <scope>NUCLEOTIDE SEQUENCE [LARGE SCALE GENOMIC DNA]</scope>
    <source>
        <strain evidence="9 10">DSM 27375</strain>
    </source>
</reference>
<feature type="domain" description="Histidine kinase" evidence="5">
    <location>
        <begin position="286"/>
        <end position="508"/>
    </location>
</feature>
<sequence length="654" mass="71735">MTTTWAKHPPHDSLTQAALDHVSEGLGVFDAQLRLVSWNRKFQDFIGLGDVTLQAGTPHKALFNHALSPQDAPLSTILARVRTNIEAASKGESHCINCELPDGRAIRFSAAPLLGGGVAAVYSNITEQNQRETDLARRVHERTAALQLSENRLNIIANEVSAGIAHVDKNMRFSYVNTRFARAYGLRPEDFIGKLCSAILAPDTLGKSNHFFEQTRRGAAVDFAMTIRLPDGRDKEIRTFLRPEQPSRGEVIGFFLLSIDVTRQKAANAALLQSQKMDALGRLSSGISHDFNNLLTVILGNLTPLADRLDQTELNEEFLAPAIAAARRGSDLTRRLLSLARKQPIDPQPVRTDDILDGLVKLLRPTIPETIDISAESATDLPLVFVDLAQLEMALFNLAVNARDAIGDCGMIELRQDVVFLSPIEAEPDRLASGYFLRLQVIDNGEGMTEDSRERIFEPFYTSKDDGAGYGLGLSMVYMFVKQSNGAIRVESERGQGSTFTILIPAVDDTELPETDASESPGAQLLAAQERPVTLLVDDDADVRRVLRRQLVDEGYPVIEAANARDALNLLKHISEIRLLISDIAMPGGISGLDLACEVFKNHSRVGILLMTGQATPPDQSCLGVKLPILRKPFDRTLLQQSIKQVLSIKEGDT</sequence>
<dbReference type="InterPro" id="IPR035965">
    <property type="entry name" value="PAS-like_dom_sf"/>
</dbReference>
<keyword evidence="3 4" id="KW-0597">Phosphoprotein</keyword>
<proteinExistence type="predicted"/>
<name>A0A1G7RY56_9RHOB</name>
<dbReference type="Gene3D" id="3.40.50.2300">
    <property type="match status" value="1"/>
</dbReference>
<evidence type="ECO:0000256" key="2">
    <source>
        <dbReference type="ARBA" id="ARBA00012438"/>
    </source>
</evidence>
<dbReference type="SMART" id="SM00387">
    <property type="entry name" value="HATPase_c"/>
    <property type="match status" value="1"/>
</dbReference>
<dbReference type="Pfam" id="PF08448">
    <property type="entry name" value="PAS_4"/>
    <property type="match status" value="1"/>
</dbReference>
<feature type="modified residue" description="4-aspartylphosphate" evidence="4">
    <location>
        <position position="583"/>
    </location>
</feature>
<evidence type="ECO:0000259" key="6">
    <source>
        <dbReference type="PROSITE" id="PS50110"/>
    </source>
</evidence>
<evidence type="ECO:0000256" key="1">
    <source>
        <dbReference type="ARBA" id="ARBA00000085"/>
    </source>
</evidence>
<dbReference type="CDD" id="cd00082">
    <property type="entry name" value="HisKA"/>
    <property type="match status" value="1"/>
</dbReference>
<dbReference type="OrthoDB" id="9796100at2"/>
<dbReference type="SMART" id="SM00388">
    <property type="entry name" value="HisKA"/>
    <property type="match status" value="1"/>
</dbReference>
<evidence type="ECO:0000313" key="9">
    <source>
        <dbReference type="EMBL" id="SDG15697.1"/>
    </source>
</evidence>
<dbReference type="AlphaFoldDB" id="A0A1G7RY56"/>
<dbReference type="InterPro" id="IPR013656">
    <property type="entry name" value="PAS_4"/>
</dbReference>
<feature type="domain" description="PAC" evidence="8">
    <location>
        <begin position="219"/>
        <end position="273"/>
    </location>
</feature>
<dbReference type="Pfam" id="PF00072">
    <property type="entry name" value="Response_reg"/>
    <property type="match status" value="1"/>
</dbReference>
<dbReference type="InterPro" id="IPR003594">
    <property type="entry name" value="HATPase_dom"/>
</dbReference>
<evidence type="ECO:0000256" key="4">
    <source>
        <dbReference type="PROSITE-ProRule" id="PRU00169"/>
    </source>
</evidence>
<dbReference type="SUPFAM" id="SSF47384">
    <property type="entry name" value="Homodimeric domain of signal transducing histidine kinase"/>
    <property type="match status" value="1"/>
</dbReference>
<comment type="catalytic activity">
    <reaction evidence="1">
        <text>ATP + protein L-histidine = ADP + protein N-phospho-L-histidine.</text>
        <dbReference type="EC" id="2.7.13.3"/>
    </reaction>
</comment>
<dbReference type="Gene3D" id="3.30.565.10">
    <property type="entry name" value="Histidine kinase-like ATPase, C-terminal domain"/>
    <property type="match status" value="1"/>
</dbReference>
<feature type="domain" description="Response regulatory" evidence="6">
    <location>
        <begin position="533"/>
        <end position="647"/>
    </location>
</feature>
<dbReference type="InterPro" id="IPR000014">
    <property type="entry name" value="PAS"/>
</dbReference>
<dbReference type="InterPro" id="IPR003661">
    <property type="entry name" value="HisK_dim/P_dom"/>
</dbReference>
<dbReference type="SUPFAM" id="SSF55874">
    <property type="entry name" value="ATPase domain of HSP90 chaperone/DNA topoisomerase II/histidine kinase"/>
    <property type="match status" value="1"/>
</dbReference>
<dbReference type="InterPro" id="IPR005467">
    <property type="entry name" value="His_kinase_dom"/>
</dbReference>
<evidence type="ECO:0000256" key="3">
    <source>
        <dbReference type="ARBA" id="ARBA00022553"/>
    </source>
</evidence>
<dbReference type="InterPro" id="IPR004358">
    <property type="entry name" value="Sig_transdc_His_kin-like_C"/>
</dbReference>
<dbReference type="SUPFAM" id="SSF55785">
    <property type="entry name" value="PYP-like sensor domain (PAS domain)"/>
    <property type="match status" value="1"/>
</dbReference>
<dbReference type="Pfam" id="PF12860">
    <property type="entry name" value="PAS_7"/>
    <property type="match status" value="1"/>
</dbReference>
<dbReference type="PROSITE" id="PS50110">
    <property type="entry name" value="RESPONSE_REGULATORY"/>
    <property type="match status" value="1"/>
</dbReference>
<evidence type="ECO:0000259" key="7">
    <source>
        <dbReference type="PROSITE" id="PS50112"/>
    </source>
</evidence>
<dbReference type="NCBIfam" id="TIGR00229">
    <property type="entry name" value="sensory_box"/>
    <property type="match status" value="1"/>
</dbReference>
<dbReference type="CDD" id="cd00130">
    <property type="entry name" value="PAS"/>
    <property type="match status" value="1"/>
</dbReference>
<dbReference type="PRINTS" id="PR00344">
    <property type="entry name" value="BCTRLSENSOR"/>
</dbReference>
<dbReference type="Proteomes" id="UP000182284">
    <property type="component" value="Unassembled WGS sequence"/>
</dbReference>
<dbReference type="GO" id="GO:0000155">
    <property type="term" value="F:phosphorelay sensor kinase activity"/>
    <property type="evidence" value="ECO:0007669"/>
    <property type="project" value="InterPro"/>
</dbReference>